<evidence type="ECO:0000313" key="2">
    <source>
        <dbReference type="Proteomes" id="UP000178911"/>
    </source>
</evidence>
<name>A0A1F8GH07_9BACT</name>
<gene>
    <name evidence="1" type="ORF">A3A13_01270</name>
</gene>
<protein>
    <submittedName>
        <fullName evidence="1">Uncharacterized protein</fullName>
    </submittedName>
</protein>
<reference evidence="1 2" key="1">
    <citation type="journal article" date="2016" name="Nat. Commun.">
        <title>Thousands of microbial genomes shed light on interconnected biogeochemical processes in an aquifer system.</title>
        <authorList>
            <person name="Anantharaman K."/>
            <person name="Brown C.T."/>
            <person name="Hug L.A."/>
            <person name="Sharon I."/>
            <person name="Castelle C.J."/>
            <person name="Probst A.J."/>
            <person name="Thomas B.C."/>
            <person name="Singh A."/>
            <person name="Wilkins M.J."/>
            <person name="Karaoz U."/>
            <person name="Brodie E.L."/>
            <person name="Williams K.H."/>
            <person name="Hubbard S.S."/>
            <person name="Banfield J.F."/>
        </authorList>
    </citation>
    <scope>NUCLEOTIDE SEQUENCE [LARGE SCALE GENOMIC DNA]</scope>
</reference>
<dbReference type="STRING" id="1802695.A3A13_01270"/>
<comment type="caution">
    <text evidence="1">The sequence shown here is derived from an EMBL/GenBank/DDBJ whole genome shotgun (WGS) entry which is preliminary data.</text>
</comment>
<accession>A0A1F8GH07</accession>
<sequence length="1228" mass="127470">MDILFKQKAQERFLKTFTVLTAVATVLVLSGVAYLAPTAWGATPADYGLKEGDTVSAAGSDDPDVYIVNEQGYKRLFLNPAIFGLYGHLGGFAAVKNVSPATRDAFPTSGLFRVDGDEKVYGLETTGEDVANLRWVNTSGAQAVADDPNFFKKVFVINAAEKALYGMGADYTSVNQVPAYTRGGSVTPAPSGPLSASLAPGNPAGATITRNAVGVEYLRFRLSGSGTVNTLTVKRSGPGVAADFGNVYVYEGATRLTSGKSFSSADGTLTFLLNKAVSGTQDLSVVGDMATATVGNVNYVQLTGVTLTGGASVSGLPVSGNSFTVSGASSGTVTVAKSGSLSDPTVGQRQALLSEFKYTTATEGGTVKRITMINGGTLKPSDLTNVKLQTLTGQEWAGTSTSNGYVVFDLGSGHFIAKGGNAVFKVLGDVGGKKDETVDLYFEYDTDTYVIGDQFGQPMAVTDTALDSASDATTLTLQGGALTLTFVGPSATTVGTTVTDVTLLRYTVTAASNIEAKKHEFVLCKDDTGNGTYDAAADTTNGWGDLTDFKVWDEDLNAVVIGPQDGSAFTASNSGACPDAVTGAEKSFTDTVDWMAGKTYNYKVTADITADDTGSGVLLASGDVLRAVLDDYSDDAGDVTVLKYAGTNTSVAAADIVPRADIAGNNITLSSSALTLSLAGSPADQTKIRGTKDTNVVGVTFAAGQASALKVTTIKITGYANDNGSSETTFDEGVSPDEDTAVTVANAMAKVQLYESETGTLIAGTDKVTSNILGTSGTGTMTFSNLNWNIPAGTSKTMLVRVDLSNNTASGTAGDDYAFDIAGTADVTALDVDSNTVNPGNQKVNGTAAAPTQVLTVKNNGSMTLATSADSPQKGAIYWGQANAPVSKFRLSSTDEGQYIEKLTFTASDSTENTHAKNNVKTVHLTYKNKAGSTLTTSQSIGNAASVNFAWSTGDANRPYVPQDSSLDIAVNADMKTKTEGATPTNASPASVYFSLDLVDKYNGSHANGFRAVGDGSGTVLDGTSSNINDVLGSNDQYVYRVYPEIAQVALAAPYSFTGTPTVFKFSITARGLSDSTLRFDNEAAGSGSFKFGVVSSGQYIVGEGASTAFSVYDEGNVLIDNNTLTQDAKTSSPNVASLTFDFSSKDVEIGGGLTKTFYIQITNPNTNYAKTTDTGRAADYFQVRLLDNEAGLINWVADYNNGTTAADTASVTGTLKSLPLYGPTFQR</sequence>
<evidence type="ECO:0000313" key="1">
    <source>
        <dbReference type="EMBL" id="OGN24685.1"/>
    </source>
</evidence>
<dbReference type="AlphaFoldDB" id="A0A1F8GH07"/>
<proteinExistence type="predicted"/>
<dbReference type="EMBL" id="MGKJ01000010">
    <property type="protein sequence ID" value="OGN24685.1"/>
    <property type="molecule type" value="Genomic_DNA"/>
</dbReference>
<organism evidence="1 2">
    <name type="scientific">Candidatus Yanofskybacteria bacterium RIFCSPLOWO2_01_FULL_43_22</name>
    <dbReference type="NCBI Taxonomy" id="1802695"/>
    <lineage>
        <taxon>Bacteria</taxon>
        <taxon>Candidatus Yanofskyibacteriota</taxon>
    </lineage>
</organism>
<dbReference type="Proteomes" id="UP000178911">
    <property type="component" value="Unassembled WGS sequence"/>
</dbReference>